<dbReference type="EC" id="2.7.1.105" evidence="1"/>
<accession>A0ACC3A0Q9</accession>
<proteinExistence type="predicted"/>
<reference evidence="1" key="1">
    <citation type="submission" date="2022-10" db="EMBL/GenBank/DDBJ databases">
        <title>Culturing micro-colonial fungi from biological soil crusts in the Mojave desert and describing Neophaeococcomyces mojavensis, and introducing the new genera and species Taxawa tesnikishii.</title>
        <authorList>
            <person name="Kurbessoian T."/>
            <person name="Stajich J.E."/>
        </authorList>
    </citation>
    <scope>NUCLEOTIDE SEQUENCE</scope>
    <source>
        <strain evidence="1">JES_112</strain>
    </source>
</reference>
<organism evidence="1 2">
    <name type="scientific">Neophaeococcomyces mojaviensis</name>
    <dbReference type="NCBI Taxonomy" id="3383035"/>
    <lineage>
        <taxon>Eukaryota</taxon>
        <taxon>Fungi</taxon>
        <taxon>Dikarya</taxon>
        <taxon>Ascomycota</taxon>
        <taxon>Pezizomycotina</taxon>
        <taxon>Eurotiomycetes</taxon>
        <taxon>Chaetothyriomycetidae</taxon>
        <taxon>Chaetothyriales</taxon>
        <taxon>Chaetothyriales incertae sedis</taxon>
        <taxon>Neophaeococcomyces</taxon>
    </lineage>
</organism>
<sequence length="539" mass="60711">MLLSSIPSSFVRDFRYAGSKITRMPRSESTPTPQAVTSDDSVPTENVSTVTDKVVLNKSLQAVSLPISASKSQIEQKPRQPLCLSAKHIEEKLVIVMVGLPARGKSYLAKKLNRYLNWSQYPTKIFNVGEKRRKVATSQQNSQHSAGFFHPHNEAASKLREGLAMAVLDELLAYLEAGGCIGIFDATNTTIERRDMVVRRVREANPSLQVLFIESQCFNQDVLESNTMLKLSGPDYKNSESSEALADFNCRVSMYEMKYSPISQLDENKGYSYCQVIDVGIKTITHNINNYLSTQAVTYLQHFHLYPRQIWLTRHGESEDDIAGRLGGDSPLSKRGLDFAQALPAFISQYQRASSEKTSASSWMDKLGFLATTINVWTSISQKSVQTAQFFKECEGKQLKALDELSAGLLEGLTREDVRYQHADWFETRETNRFLCRYPGTAGEGYCDLSHRLKNIILEIERTKNDTLVISGLGVTRVLIAYFLGLMHSEIPSLRVPQGRLYMFEPQPYGIQKAEFDFDYETKKFVRSLSDEGSEGLSI</sequence>
<keyword evidence="1" id="KW-0808">Transferase</keyword>
<keyword evidence="2" id="KW-1185">Reference proteome</keyword>
<name>A0ACC3A0Q9_9EURO</name>
<gene>
    <name evidence="1" type="primary">PFK26_3</name>
    <name evidence="1" type="ORF">H2198_007183</name>
</gene>
<comment type="caution">
    <text evidence="1">The sequence shown here is derived from an EMBL/GenBank/DDBJ whole genome shotgun (WGS) entry which is preliminary data.</text>
</comment>
<protein>
    <submittedName>
        <fullName evidence="1">6-phosphofructo-2-kinase</fullName>
        <ecNumber evidence="1">2.7.1.105</ecNumber>
    </submittedName>
</protein>
<evidence type="ECO:0000313" key="2">
    <source>
        <dbReference type="Proteomes" id="UP001172386"/>
    </source>
</evidence>
<dbReference type="EMBL" id="JAPDRQ010000145">
    <property type="protein sequence ID" value="KAJ9653672.1"/>
    <property type="molecule type" value="Genomic_DNA"/>
</dbReference>
<dbReference type="Proteomes" id="UP001172386">
    <property type="component" value="Unassembled WGS sequence"/>
</dbReference>
<evidence type="ECO:0000313" key="1">
    <source>
        <dbReference type="EMBL" id="KAJ9653672.1"/>
    </source>
</evidence>